<comment type="subcellular location">
    <subcellularLocation>
        <location evidence="1">Cell membrane</location>
        <topology evidence="1">Multi-pass membrane protein</topology>
    </subcellularLocation>
</comment>
<feature type="transmembrane region" description="Helical" evidence="7">
    <location>
        <begin position="181"/>
        <end position="203"/>
    </location>
</feature>
<reference evidence="9 11" key="1">
    <citation type="journal article" date="2008" name="Science">
        <title>The Physcomitrella genome reveals evolutionary insights into the conquest of land by plants.</title>
        <authorList>
            <person name="Rensing S."/>
            <person name="Lang D."/>
            <person name="Zimmer A."/>
            <person name="Terry A."/>
            <person name="Salamov A."/>
            <person name="Shapiro H."/>
            <person name="Nishiyama T."/>
            <person name="Perroud P.-F."/>
            <person name="Lindquist E."/>
            <person name="Kamisugi Y."/>
            <person name="Tanahashi T."/>
            <person name="Sakakibara K."/>
            <person name="Fujita T."/>
            <person name="Oishi K."/>
            <person name="Shin-I T."/>
            <person name="Kuroki Y."/>
            <person name="Toyoda A."/>
            <person name="Suzuki Y."/>
            <person name="Hashimoto A."/>
            <person name="Yamaguchi K."/>
            <person name="Sugano A."/>
            <person name="Kohara Y."/>
            <person name="Fujiyama A."/>
            <person name="Anterola A."/>
            <person name="Aoki S."/>
            <person name="Ashton N."/>
            <person name="Barbazuk W.B."/>
            <person name="Barker E."/>
            <person name="Bennetzen J."/>
            <person name="Bezanilla M."/>
            <person name="Blankenship R."/>
            <person name="Cho S.H."/>
            <person name="Dutcher S."/>
            <person name="Estelle M."/>
            <person name="Fawcett J.A."/>
            <person name="Gundlach H."/>
            <person name="Hanada K."/>
            <person name="Heyl A."/>
            <person name="Hicks K.A."/>
            <person name="Hugh J."/>
            <person name="Lohr M."/>
            <person name="Mayer K."/>
            <person name="Melkozernov A."/>
            <person name="Murata T."/>
            <person name="Nelson D."/>
            <person name="Pils B."/>
            <person name="Prigge M."/>
            <person name="Reiss B."/>
            <person name="Renner T."/>
            <person name="Rombauts S."/>
            <person name="Rushton P."/>
            <person name="Sanderfoot A."/>
            <person name="Schween G."/>
            <person name="Shiu S.-H."/>
            <person name="Stueber K."/>
            <person name="Theodoulou F.L."/>
            <person name="Tu H."/>
            <person name="Van de Peer Y."/>
            <person name="Verrier P.J."/>
            <person name="Waters E."/>
            <person name="Wood A."/>
            <person name="Yang L."/>
            <person name="Cove D."/>
            <person name="Cuming A."/>
            <person name="Hasebe M."/>
            <person name="Lucas S."/>
            <person name="Mishler D.B."/>
            <person name="Reski R."/>
            <person name="Grigoriev I."/>
            <person name="Quatrano R.S."/>
            <person name="Boore J.L."/>
        </authorList>
    </citation>
    <scope>NUCLEOTIDE SEQUENCE [LARGE SCALE GENOMIC DNA]</scope>
    <source>
        <strain evidence="10 11">cv. Gransden 2004</strain>
    </source>
</reference>
<feature type="transmembrane region" description="Helical" evidence="7">
    <location>
        <begin position="275"/>
        <end position="293"/>
    </location>
</feature>
<keyword evidence="5 7" id="KW-1133">Transmembrane helix</keyword>
<reference evidence="9 11" key="2">
    <citation type="journal article" date="2018" name="Plant J.">
        <title>The Physcomitrella patens chromosome-scale assembly reveals moss genome structure and evolution.</title>
        <authorList>
            <person name="Lang D."/>
            <person name="Ullrich K.K."/>
            <person name="Murat F."/>
            <person name="Fuchs J."/>
            <person name="Jenkins J."/>
            <person name="Haas F.B."/>
            <person name="Piednoel M."/>
            <person name="Gundlach H."/>
            <person name="Van Bel M."/>
            <person name="Meyberg R."/>
            <person name="Vives C."/>
            <person name="Morata J."/>
            <person name="Symeonidi A."/>
            <person name="Hiss M."/>
            <person name="Muchero W."/>
            <person name="Kamisugi Y."/>
            <person name="Saleh O."/>
            <person name="Blanc G."/>
            <person name="Decker E.L."/>
            <person name="van Gessel N."/>
            <person name="Grimwood J."/>
            <person name="Hayes R.D."/>
            <person name="Graham S.W."/>
            <person name="Gunter L.E."/>
            <person name="McDaniel S.F."/>
            <person name="Hoernstein S.N.W."/>
            <person name="Larsson A."/>
            <person name="Li F.W."/>
            <person name="Perroud P.F."/>
            <person name="Phillips J."/>
            <person name="Ranjan P."/>
            <person name="Rokshar D.S."/>
            <person name="Rothfels C.J."/>
            <person name="Schneider L."/>
            <person name="Shu S."/>
            <person name="Stevenson D.W."/>
            <person name="Thummler F."/>
            <person name="Tillich M."/>
            <person name="Villarreal Aguilar J.C."/>
            <person name="Widiez T."/>
            <person name="Wong G.K."/>
            <person name="Wymore A."/>
            <person name="Zhang Y."/>
            <person name="Zimmer A.D."/>
            <person name="Quatrano R.S."/>
            <person name="Mayer K.F.X."/>
            <person name="Goodstein D."/>
            <person name="Casacuberta J.M."/>
            <person name="Vandepoele K."/>
            <person name="Reski R."/>
            <person name="Cuming A.C."/>
            <person name="Tuskan G.A."/>
            <person name="Maumus F."/>
            <person name="Salse J."/>
            <person name="Schmutz J."/>
            <person name="Rensing S.A."/>
        </authorList>
    </citation>
    <scope>NUCLEOTIDE SEQUENCE [LARGE SCALE GENOMIC DNA]</scope>
    <source>
        <strain evidence="10 11">cv. Gransden 2004</strain>
    </source>
</reference>
<dbReference type="PANTHER" id="PTHR43302">
    <property type="entry name" value="TRANSPORTER ARSB-RELATED"/>
    <property type="match status" value="1"/>
</dbReference>
<organism evidence="9">
    <name type="scientific">Physcomitrium patens</name>
    <name type="common">Spreading-leaved earth moss</name>
    <name type="synonym">Physcomitrella patens</name>
    <dbReference type="NCBI Taxonomy" id="3218"/>
    <lineage>
        <taxon>Eukaryota</taxon>
        <taxon>Viridiplantae</taxon>
        <taxon>Streptophyta</taxon>
        <taxon>Embryophyta</taxon>
        <taxon>Bryophyta</taxon>
        <taxon>Bryophytina</taxon>
        <taxon>Bryopsida</taxon>
        <taxon>Funariidae</taxon>
        <taxon>Funariales</taxon>
        <taxon>Funariaceae</taxon>
        <taxon>Physcomitrium</taxon>
    </lineage>
</organism>
<feature type="transmembrane region" description="Helical" evidence="7">
    <location>
        <begin position="411"/>
        <end position="435"/>
    </location>
</feature>
<name>A9T2G7_PHYPA</name>
<keyword evidence="6 7" id="KW-0472">Membrane</keyword>
<evidence type="ECO:0000259" key="8">
    <source>
        <dbReference type="Pfam" id="PF03600"/>
    </source>
</evidence>
<evidence type="ECO:0000313" key="10">
    <source>
        <dbReference type="EnsemblPlants" id="Pp3c12_25580V3.1"/>
    </source>
</evidence>
<evidence type="ECO:0000256" key="5">
    <source>
        <dbReference type="ARBA" id="ARBA00022989"/>
    </source>
</evidence>
<dbReference type="Gramene" id="Pp3c12_25580V3.2">
    <property type="protein sequence ID" value="Pp3c12_25580V3.2"/>
    <property type="gene ID" value="Pp3c12_25580"/>
</dbReference>
<evidence type="ECO:0000256" key="6">
    <source>
        <dbReference type="ARBA" id="ARBA00023136"/>
    </source>
</evidence>
<evidence type="ECO:0000256" key="3">
    <source>
        <dbReference type="ARBA" id="ARBA00022475"/>
    </source>
</evidence>
<dbReference type="Gramene" id="Pp3c12_25580V3.1">
    <property type="protein sequence ID" value="Pp3c12_25580V3.1"/>
    <property type="gene ID" value="Pp3c12_25580"/>
</dbReference>
<dbReference type="GO" id="GO:0016020">
    <property type="term" value="C:membrane"/>
    <property type="evidence" value="ECO:0000318"/>
    <property type="project" value="GO_Central"/>
</dbReference>
<dbReference type="InterPro" id="IPR004680">
    <property type="entry name" value="Cit_transptr-like_dom"/>
</dbReference>
<feature type="transmembrane region" description="Helical" evidence="7">
    <location>
        <begin position="60"/>
        <end position="79"/>
    </location>
</feature>
<gene>
    <name evidence="9" type="ORF">PHYPA_016759</name>
</gene>
<dbReference type="OMA" id="VMMESIS"/>
<dbReference type="PaxDb" id="3218-PP1S155_48V6.1"/>
<dbReference type="eggNOG" id="KOG2639">
    <property type="taxonomic scope" value="Eukaryota"/>
</dbReference>
<evidence type="ECO:0000256" key="4">
    <source>
        <dbReference type="ARBA" id="ARBA00022692"/>
    </source>
</evidence>
<sequence length="474" mass="51152">MAWTPEVKFVQGCIAFVIWWVLAVFPAFPLLPIGRTAGSLVGASLMVVFGVISPDDAFNAVDLPILGLLFATMVVSVYLERAKVFDYLASALSWKTRGGKDLMCRVCVLAAISSAVFTNDSTCVVLTGFVLKLCDEKKLDPKPFLIALACSSNIGSAATPIGNPQNLVIAVQGRLGFWQFVFGILPAVVAGMLINMIGLLLIYGSHLSLKPTGNDSEEINGSDYADEDIGLLQDDDTEQSALRSRSFHVETVNTRGSRFPWKFVNKHKEKIWKSLLFFGLIAIWIAGAAMHTFEAGVGLPWTAITAAVILTVVDFSDATETLDKVSYSILVFFSGMFITVEGFNRTGAPARFWLAVEPYSRIDTKSGKAILSVVVTFLSNVASNVPTVLLLGPRVASSAQATDGASPDQAWLILAWVSTVAGNLTLVGSAANIIVCEKARTDPNKSYNLTFWEHLKFGFVSTLVVIFVGLPFIG</sequence>
<dbReference type="GO" id="GO:0055085">
    <property type="term" value="P:transmembrane transport"/>
    <property type="evidence" value="ECO:0007669"/>
    <property type="project" value="InterPro"/>
</dbReference>
<feature type="domain" description="Citrate transporter-like" evidence="8">
    <location>
        <begin position="21"/>
        <end position="421"/>
    </location>
</feature>
<feature type="transmembrane region" description="Helical" evidence="7">
    <location>
        <begin position="12"/>
        <end position="31"/>
    </location>
</feature>
<reference evidence="10" key="3">
    <citation type="submission" date="2020-12" db="UniProtKB">
        <authorList>
            <consortium name="EnsemblPlants"/>
        </authorList>
    </citation>
    <scope>IDENTIFICATION</scope>
</reference>
<evidence type="ECO:0000256" key="2">
    <source>
        <dbReference type="ARBA" id="ARBA00022448"/>
    </source>
</evidence>
<evidence type="ECO:0000313" key="9">
    <source>
        <dbReference type="EMBL" id="PNR44375.1"/>
    </source>
</evidence>
<keyword evidence="3" id="KW-1003">Cell membrane</keyword>
<dbReference type="AlphaFoldDB" id="A9T2G7"/>
<evidence type="ECO:0000313" key="11">
    <source>
        <dbReference type="Proteomes" id="UP000006727"/>
    </source>
</evidence>
<proteinExistence type="predicted"/>
<keyword evidence="11" id="KW-1185">Reference proteome</keyword>
<dbReference type="HOGENOM" id="CLU_011920_0_0_1"/>
<dbReference type="PANTHER" id="PTHR43302:SF5">
    <property type="entry name" value="TRANSPORTER ARSB-RELATED"/>
    <property type="match status" value="1"/>
</dbReference>
<dbReference type="STRING" id="3218.A9T2G7"/>
<dbReference type="Proteomes" id="UP000006727">
    <property type="component" value="Chromosome 12"/>
</dbReference>
<dbReference type="Pfam" id="PF03600">
    <property type="entry name" value="CitMHS"/>
    <property type="match status" value="1"/>
</dbReference>
<evidence type="ECO:0000256" key="7">
    <source>
        <dbReference type="SAM" id="Phobius"/>
    </source>
</evidence>
<dbReference type="GO" id="GO:0005886">
    <property type="term" value="C:plasma membrane"/>
    <property type="evidence" value="ECO:0007669"/>
    <property type="project" value="UniProtKB-SubCell"/>
</dbReference>
<dbReference type="EnsemblPlants" id="Pp3c12_25580V3.2">
    <property type="protein sequence ID" value="Pp3c12_25580V3.2"/>
    <property type="gene ID" value="Pp3c12_25580"/>
</dbReference>
<feature type="transmembrane region" description="Helical" evidence="7">
    <location>
        <begin position="108"/>
        <end position="131"/>
    </location>
</feature>
<dbReference type="InParanoid" id="A9T2G7"/>
<evidence type="ECO:0000256" key="1">
    <source>
        <dbReference type="ARBA" id="ARBA00004651"/>
    </source>
</evidence>
<dbReference type="CDD" id="cd01117">
    <property type="entry name" value="YbiR_permease"/>
    <property type="match status" value="1"/>
</dbReference>
<protein>
    <recommendedName>
        <fullName evidence="8">Citrate transporter-like domain-containing protein</fullName>
    </recommendedName>
</protein>
<feature type="transmembrane region" description="Helical" evidence="7">
    <location>
        <begin position="369"/>
        <end position="391"/>
    </location>
</feature>
<feature type="transmembrane region" description="Helical" evidence="7">
    <location>
        <begin position="455"/>
        <end position="473"/>
    </location>
</feature>
<keyword evidence="4 7" id="KW-0812">Transmembrane</keyword>
<keyword evidence="2" id="KW-0813">Transport</keyword>
<accession>A9T2G7</accession>
<feature type="transmembrane region" description="Helical" evidence="7">
    <location>
        <begin position="325"/>
        <end position="343"/>
    </location>
</feature>
<dbReference type="EnsemblPlants" id="Pp3c12_25580V3.1">
    <property type="protein sequence ID" value="Pp3c12_25580V3.1"/>
    <property type="gene ID" value="Pp3c12_25580"/>
</dbReference>
<dbReference type="EMBL" id="ABEU02000012">
    <property type="protein sequence ID" value="PNR44375.1"/>
    <property type="molecule type" value="Genomic_DNA"/>
</dbReference>